<dbReference type="Pfam" id="PF14520">
    <property type="entry name" value="HHH_5"/>
    <property type="match status" value="1"/>
</dbReference>
<dbReference type="Gene3D" id="3.40.1440.10">
    <property type="entry name" value="GIY-YIG endonuclease"/>
    <property type="match status" value="1"/>
</dbReference>
<gene>
    <name evidence="9" type="ORF">LCGC14_2068830</name>
</gene>
<dbReference type="InterPro" id="IPR001162">
    <property type="entry name" value="UvrC_RNase_H_dom"/>
</dbReference>
<dbReference type="InterPro" id="IPR001943">
    <property type="entry name" value="UVR_dom"/>
</dbReference>
<evidence type="ECO:0000256" key="3">
    <source>
        <dbReference type="ARBA" id="ARBA00022769"/>
    </source>
</evidence>
<dbReference type="Gene3D" id="4.10.860.10">
    <property type="entry name" value="UVR domain"/>
    <property type="match status" value="1"/>
</dbReference>
<dbReference type="EMBL" id="LAZR01024777">
    <property type="protein sequence ID" value="KKL74043.1"/>
    <property type="molecule type" value="Genomic_DNA"/>
</dbReference>
<dbReference type="SUPFAM" id="SSF82771">
    <property type="entry name" value="GIY-YIG endonuclease"/>
    <property type="match status" value="1"/>
</dbReference>
<evidence type="ECO:0000259" key="7">
    <source>
        <dbReference type="PROSITE" id="PS50164"/>
    </source>
</evidence>
<dbReference type="SUPFAM" id="SSF47781">
    <property type="entry name" value="RuvA domain 2-like"/>
    <property type="match status" value="1"/>
</dbReference>
<keyword evidence="3" id="KW-0228">DNA excision</keyword>
<sequence length="606" mass="69156">MNDRIRAKLLQAPSNPGVYLFKDAAGQFIYVGKAQNLRKRLASYFTNLENLDIKSRMLVKKLSVFETIITGTEQEALILESNLIKQHKPKYNIDFKDDKRYPSLRLDVKSQYPTLAIVRKTGNDGAIYFGPFASAQSVRQTLRIIQKTFKLRSCKANKFRNRSRPCLNFQIGICLAPCSLDVDRTAYHDVVKEVSLFLKGRTPFLIQKIKKEMTLAAKKQNYETAATLRDKMYALEKTLEKQVSVTTDFKDRDILALARDAQLSLITLLFVRGGFLLGTRHFSFKETLSTEEESIGAFIKQYYGNTHFIPQEILIPLHLEDASLIEDWLGNIKGKKVRIIFPKRGEKTQLLKMGVQNAENELQNLIASKNAEIDLIRRLQKLLKMNKAPERIECFDNSNISGASPVAGMIVFEMGKPKKSDYRRYKIKTVPKQNDYAYMAEVLGRRYKRKDGALPPPDLLLIDGGKGQLNIAKAILKQLNLKHDFETIAIAKKDKSKGETEDKIYKPGRVNPLNFGKERDLLLFLQRIRNEAHRFAISFHRKQRGRTSMHSALDSIEGIGKKRKETLFKHYGSIQKIRKATLSELAKLPGMNKKAAQAVKVGRNSK</sequence>
<keyword evidence="5" id="KW-0234">DNA repair</keyword>
<dbReference type="InterPro" id="IPR000305">
    <property type="entry name" value="GIY-YIG_endonuc"/>
</dbReference>
<dbReference type="PROSITE" id="PS50164">
    <property type="entry name" value="GIY_YIG"/>
    <property type="match status" value="1"/>
</dbReference>
<accession>A0A0F9EIW5</accession>
<protein>
    <recommendedName>
        <fullName evidence="10">Excinuclease ABC subunit C</fullName>
    </recommendedName>
</protein>
<dbReference type="GO" id="GO:0003677">
    <property type="term" value="F:DNA binding"/>
    <property type="evidence" value="ECO:0007669"/>
    <property type="project" value="InterPro"/>
</dbReference>
<dbReference type="SMART" id="SM00465">
    <property type="entry name" value="GIYc"/>
    <property type="match status" value="1"/>
</dbReference>
<dbReference type="PANTHER" id="PTHR30562">
    <property type="entry name" value="UVRC/OXIDOREDUCTASE"/>
    <property type="match status" value="1"/>
</dbReference>
<name>A0A0F9EIW5_9ZZZZ</name>
<reference evidence="9" key="1">
    <citation type="journal article" date="2015" name="Nature">
        <title>Complex archaea that bridge the gap between prokaryotes and eukaryotes.</title>
        <authorList>
            <person name="Spang A."/>
            <person name="Saw J.H."/>
            <person name="Jorgensen S.L."/>
            <person name="Zaremba-Niedzwiedzka K."/>
            <person name="Martijn J."/>
            <person name="Lind A.E."/>
            <person name="van Eijk R."/>
            <person name="Schleper C."/>
            <person name="Guy L."/>
            <person name="Ettema T.J."/>
        </authorList>
    </citation>
    <scope>NUCLEOTIDE SEQUENCE</scope>
</reference>
<evidence type="ECO:0000256" key="5">
    <source>
        <dbReference type="ARBA" id="ARBA00023204"/>
    </source>
</evidence>
<dbReference type="InterPro" id="IPR036876">
    <property type="entry name" value="UVR_dom_sf"/>
</dbReference>
<comment type="caution">
    <text evidence="9">The sequence shown here is derived from an EMBL/GenBank/DDBJ whole genome shotgun (WGS) entry which is preliminary data.</text>
</comment>
<feature type="domain" description="GIY-YIG" evidence="7">
    <location>
        <begin position="14"/>
        <end position="93"/>
    </location>
</feature>
<dbReference type="GO" id="GO:0006289">
    <property type="term" value="P:nucleotide-excision repair"/>
    <property type="evidence" value="ECO:0007669"/>
    <property type="project" value="InterPro"/>
</dbReference>
<dbReference type="AlphaFoldDB" id="A0A0F9EIW5"/>
<evidence type="ECO:0000259" key="6">
    <source>
        <dbReference type="PROSITE" id="PS50151"/>
    </source>
</evidence>
<keyword evidence="1" id="KW-0963">Cytoplasm</keyword>
<evidence type="ECO:0000256" key="2">
    <source>
        <dbReference type="ARBA" id="ARBA00022763"/>
    </source>
</evidence>
<dbReference type="InterPro" id="IPR010994">
    <property type="entry name" value="RuvA_2-like"/>
</dbReference>
<dbReference type="InterPro" id="IPR003583">
    <property type="entry name" value="Hlx-hairpin-Hlx_DNA-bd_motif"/>
</dbReference>
<dbReference type="Pfam" id="PF22920">
    <property type="entry name" value="UvrC_RNaseH"/>
    <property type="match status" value="1"/>
</dbReference>
<dbReference type="NCBIfam" id="NF001824">
    <property type="entry name" value="PRK00558.1-5"/>
    <property type="match status" value="1"/>
</dbReference>
<evidence type="ECO:0000313" key="9">
    <source>
        <dbReference type="EMBL" id="KKL74043.1"/>
    </source>
</evidence>
<feature type="domain" description="UVR" evidence="6">
    <location>
        <begin position="203"/>
        <end position="238"/>
    </location>
</feature>
<dbReference type="Pfam" id="PF02151">
    <property type="entry name" value="UVR"/>
    <property type="match status" value="1"/>
</dbReference>
<dbReference type="Pfam" id="PF08459">
    <property type="entry name" value="UvrC_RNaseH_dom"/>
    <property type="match status" value="1"/>
</dbReference>
<dbReference type="GO" id="GO:0009380">
    <property type="term" value="C:excinuclease repair complex"/>
    <property type="evidence" value="ECO:0007669"/>
    <property type="project" value="InterPro"/>
</dbReference>
<dbReference type="PROSITE" id="PS50151">
    <property type="entry name" value="UVR"/>
    <property type="match status" value="1"/>
</dbReference>
<dbReference type="PANTHER" id="PTHR30562:SF1">
    <property type="entry name" value="UVRABC SYSTEM PROTEIN C"/>
    <property type="match status" value="1"/>
</dbReference>
<evidence type="ECO:0008006" key="10">
    <source>
        <dbReference type="Google" id="ProtNLM"/>
    </source>
</evidence>
<feature type="domain" description="UvrC family homology region profile" evidence="8">
    <location>
        <begin position="254"/>
        <end position="476"/>
    </location>
</feature>
<dbReference type="InterPro" id="IPR038476">
    <property type="entry name" value="UvrC_RNase_H_dom_sf"/>
</dbReference>
<dbReference type="InterPro" id="IPR050066">
    <property type="entry name" value="UvrABC_protein_C"/>
</dbReference>
<dbReference type="InterPro" id="IPR035901">
    <property type="entry name" value="GIY-YIG_endonuc_sf"/>
</dbReference>
<keyword evidence="2" id="KW-0227">DNA damage</keyword>
<dbReference type="CDD" id="cd10434">
    <property type="entry name" value="GIY-YIG_UvrC_Cho"/>
    <property type="match status" value="1"/>
</dbReference>
<dbReference type="SUPFAM" id="SSF46600">
    <property type="entry name" value="C-terminal UvrC-binding domain of UvrB"/>
    <property type="match status" value="1"/>
</dbReference>
<dbReference type="FunFam" id="3.40.1440.10:FF:000001">
    <property type="entry name" value="UvrABC system protein C"/>
    <property type="match status" value="1"/>
</dbReference>
<dbReference type="Pfam" id="PF01541">
    <property type="entry name" value="GIY-YIG"/>
    <property type="match status" value="1"/>
</dbReference>
<dbReference type="InterPro" id="IPR047296">
    <property type="entry name" value="GIY-YIG_UvrC_Cho"/>
</dbReference>
<dbReference type="NCBIfam" id="TIGR00194">
    <property type="entry name" value="uvrC"/>
    <property type="match status" value="1"/>
</dbReference>
<dbReference type="GO" id="GO:0009381">
    <property type="term" value="F:excinuclease ABC activity"/>
    <property type="evidence" value="ECO:0007669"/>
    <property type="project" value="InterPro"/>
</dbReference>
<evidence type="ECO:0000256" key="1">
    <source>
        <dbReference type="ARBA" id="ARBA00022490"/>
    </source>
</evidence>
<evidence type="ECO:0000259" key="8">
    <source>
        <dbReference type="PROSITE" id="PS50165"/>
    </source>
</evidence>
<organism evidence="9">
    <name type="scientific">marine sediment metagenome</name>
    <dbReference type="NCBI Taxonomy" id="412755"/>
    <lineage>
        <taxon>unclassified sequences</taxon>
        <taxon>metagenomes</taxon>
        <taxon>ecological metagenomes</taxon>
    </lineage>
</organism>
<keyword evidence="4" id="KW-0267">Excision nuclease</keyword>
<dbReference type="Gene3D" id="1.10.150.20">
    <property type="entry name" value="5' to 3' exonuclease, C-terminal subdomain"/>
    <property type="match status" value="1"/>
</dbReference>
<dbReference type="InterPro" id="IPR004791">
    <property type="entry name" value="UvrC"/>
</dbReference>
<dbReference type="SMART" id="SM00278">
    <property type="entry name" value="HhH1"/>
    <property type="match status" value="2"/>
</dbReference>
<dbReference type="HAMAP" id="MF_00203">
    <property type="entry name" value="UvrC"/>
    <property type="match status" value="1"/>
</dbReference>
<dbReference type="Gene3D" id="3.30.420.340">
    <property type="entry name" value="UvrC, RNAse H endonuclease domain"/>
    <property type="match status" value="1"/>
</dbReference>
<proteinExistence type="inferred from homology"/>
<evidence type="ECO:0000256" key="4">
    <source>
        <dbReference type="ARBA" id="ARBA00022881"/>
    </source>
</evidence>
<dbReference type="PROSITE" id="PS50165">
    <property type="entry name" value="UVRC"/>
    <property type="match status" value="1"/>
</dbReference>